<dbReference type="GO" id="GO:0016787">
    <property type="term" value="F:hydrolase activity"/>
    <property type="evidence" value="ECO:0007669"/>
    <property type="project" value="UniProtKB-KW"/>
</dbReference>
<dbReference type="GO" id="GO:0042555">
    <property type="term" value="C:MCM complex"/>
    <property type="evidence" value="ECO:0007669"/>
    <property type="project" value="TreeGrafter"/>
</dbReference>
<evidence type="ECO:0000256" key="5">
    <source>
        <dbReference type="ARBA" id="ARBA00022801"/>
    </source>
</evidence>
<dbReference type="InterPro" id="IPR003593">
    <property type="entry name" value="AAA+_ATPase"/>
</dbReference>
<keyword evidence="5" id="KW-0378">Hydrolase</keyword>
<feature type="domain" description="MCM C-terminal AAA(+) ATPase" evidence="10">
    <location>
        <begin position="293"/>
        <end position="499"/>
    </location>
</feature>
<keyword evidence="6" id="KW-0347">Helicase</keyword>
<dbReference type="Gene3D" id="2.20.28.10">
    <property type="match status" value="1"/>
</dbReference>
<dbReference type="Pfam" id="PF00493">
    <property type="entry name" value="MCM"/>
    <property type="match status" value="1"/>
</dbReference>
<dbReference type="Proteomes" id="UP000291213">
    <property type="component" value="Unassembled WGS sequence"/>
</dbReference>
<dbReference type="PROSITE" id="PS50051">
    <property type="entry name" value="MCM_2"/>
    <property type="match status" value="1"/>
</dbReference>
<comment type="caution">
    <text evidence="11">The sequence shown here is derived from an EMBL/GenBank/DDBJ whole genome shotgun (WGS) entry which is preliminary data.</text>
</comment>
<evidence type="ECO:0000256" key="6">
    <source>
        <dbReference type="ARBA" id="ARBA00022806"/>
    </source>
</evidence>
<dbReference type="SUPFAM" id="SSF52540">
    <property type="entry name" value="P-loop containing nucleoside triphosphate hydrolases"/>
    <property type="match status" value="1"/>
</dbReference>
<name>A0A401HAW7_AERPX</name>
<reference evidence="11 12" key="1">
    <citation type="submission" date="2017-02" db="EMBL/GenBank/DDBJ databases">
        <title>isolation and characterization of a novel temperate virus Aeropyrum globular virus 1 infecting hyperthermophilic archaeon Aeropyrum.</title>
        <authorList>
            <person name="Yumiya M."/>
            <person name="Yoshida T."/>
            <person name="Sako Y."/>
        </authorList>
    </citation>
    <scope>NUCLEOTIDE SEQUENCE [LARGE SCALE GENOMIC DNA]</scope>
    <source>
        <strain evidence="11 12">YK1-12-2013</strain>
    </source>
</reference>
<dbReference type="SUPFAM" id="SSF50249">
    <property type="entry name" value="Nucleic acid-binding proteins"/>
    <property type="match status" value="1"/>
</dbReference>
<dbReference type="Pfam" id="PF14551">
    <property type="entry name" value="MCM_N"/>
    <property type="match status" value="1"/>
</dbReference>
<evidence type="ECO:0000259" key="10">
    <source>
        <dbReference type="PROSITE" id="PS50051"/>
    </source>
</evidence>
<dbReference type="Gene3D" id="3.30.1640.10">
    <property type="entry name" value="mini-chromosome maintenance (MCM) complex, chain A, domain 1"/>
    <property type="match status" value="1"/>
</dbReference>
<dbReference type="InterPro" id="IPR033762">
    <property type="entry name" value="MCM_OB"/>
</dbReference>
<dbReference type="Pfam" id="PF17207">
    <property type="entry name" value="MCM_OB"/>
    <property type="match status" value="1"/>
</dbReference>
<dbReference type="SMART" id="SM00350">
    <property type="entry name" value="MCM"/>
    <property type="match status" value="1"/>
</dbReference>
<evidence type="ECO:0000256" key="7">
    <source>
        <dbReference type="ARBA" id="ARBA00022840"/>
    </source>
</evidence>
<evidence type="ECO:0000256" key="8">
    <source>
        <dbReference type="ARBA" id="ARBA00023125"/>
    </source>
</evidence>
<dbReference type="FunFam" id="3.40.50.300:FF:000826">
    <property type="entry name" value="Replicative DNA helicase Mcm"/>
    <property type="match status" value="1"/>
</dbReference>
<dbReference type="InterPro" id="IPR018525">
    <property type="entry name" value="MCM_CS"/>
</dbReference>
<dbReference type="InterPro" id="IPR012340">
    <property type="entry name" value="NA-bd_OB-fold"/>
</dbReference>
<dbReference type="PRINTS" id="PR01657">
    <property type="entry name" value="MCMFAMILY"/>
</dbReference>
<gene>
    <name evidence="11" type="ORF">apy_12880</name>
</gene>
<accession>A0A401HAW7</accession>
<organism evidence="11 12">
    <name type="scientific">Aeropyrum pernix</name>
    <dbReference type="NCBI Taxonomy" id="56636"/>
    <lineage>
        <taxon>Archaea</taxon>
        <taxon>Thermoproteota</taxon>
        <taxon>Thermoprotei</taxon>
        <taxon>Desulfurococcales</taxon>
        <taxon>Desulfurococcaceae</taxon>
        <taxon>Aeropyrum</taxon>
    </lineage>
</organism>
<comment type="similarity">
    <text evidence="1 9">Belongs to the MCM family.</text>
</comment>
<dbReference type="InterPro" id="IPR027417">
    <property type="entry name" value="P-loop_NTPase"/>
</dbReference>
<dbReference type="SMART" id="SM00382">
    <property type="entry name" value="AAA"/>
    <property type="match status" value="1"/>
</dbReference>
<dbReference type="Gene3D" id="1.10.10.10">
    <property type="entry name" value="Winged helix-like DNA-binding domain superfamily/Winged helix DNA-binding domain"/>
    <property type="match status" value="1"/>
</dbReference>
<dbReference type="AlphaFoldDB" id="A0A401HAW7"/>
<evidence type="ECO:0000256" key="3">
    <source>
        <dbReference type="ARBA" id="ARBA00022705"/>
    </source>
</evidence>
<dbReference type="GO" id="GO:0017116">
    <property type="term" value="F:single-stranded DNA helicase activity"/>
    <property type="evidence" value="ECO:0007669"/>
    <property type="project" value="TreeGrafter"/>
</dbReference>
<dbReference type="GO" id="GO:0005524">
    <property type="term" value="F:ATP binding"/>
    <property type="evidence" value="ECO:0007669"/>
    <property type="project" value="UniProtKB-KW"/>
</dbReference>
<dbReference type="Pfam" id="PF21100">
    <property type="entry name" value="WHD_MCM"/>
    <property type="match status" value="1"/>
</dbReference>
<evidence type="ECO:0000256" key="9">
    <source>
        <dbReference type="RuleBase" id="RU004070"/>
    </source>
</evidence>
<keyword evidence="8 9" id="KW-0238">DNA-binding</keyword>
<dbReference type="EC" id="3.6.4.12" evidence="2"/>
<keyword evidence="7 9" id="KW-0067">ATP-binding</keyword>
<dbReference type="InterPro" id="IPR041562">
    <property type="entry name" value="MCM_lid"/>
</dbReference>
<dbReference type="Gene3D" id="2.40.50.140">
    <property type="entry name" value="Nucleic acid-binding proteins"/>
    <property type="match status" value="1"/>
</dbReference>
<sequence>MNVAEEMLSGEETLAVGERFKTFLENFRTEEGKLKYVEAIRRMINYEETSLEVEFKDLYRYDPLLSEILLEKPREFLKEASEALKEIVAQESPEYAQGRVFTPRFTGLFDTERIRDIGSDHVGKLVQINGIVTRMHPRATRMVRARFRHDRCGAEFWWPSNEDEVLGERIERPSICPVCGEGGGKFTLVRDKSLYIDWQKIMVQERPEDVPGGQIPRSIEVHLSRDLVEKVRPGDRVKIVGVVGLQSFSSSSTLYSLYMEANSILLEEKILEEVSITREDEERILQLSRDPWIKEKIIASIAPTIYGHWDLKEAIALLLFGGVPKQRPDGTRTRGDIHVLFVGDPGVAKSQLLQSTAQVAPRVVYTTGKGSTAAGLTAAVLRDPRTGEYFLEAGALVLADGGIAVIDEFDKMSKEDRGVIHEAMEQQTVSIAKAGIKATLSARASLLAAGNPKFGYYDPSRSFVDNVDLPAPIISRFDLIFVVRDVIERSRDEMLASYVLETHTNVELFKPEIDPDLLRKYIAYARKHVKPRLTPQAKKLLKDFYVEMRSSALHHSSQEGAKPVPITTRQLEALIRLTEANARMSLKQEATEEDAIAAIRIMTSVLQSIGLDLETGEIDIGIIMTGASFRSRKIMSEVLDLIKSIVEEERGGQGCVRASEIVRRLGEKNIPEEKVRDAIDKLYRQGLIIEIRTECYKAV</sequence>
<dbReference type="GO" id="GO:0003697">
    <property type="term" value="F:single-stranded DNA binding"/>
    <property type="evidence" value="ECO:0007669"/>
    <property type="project" value="TreeGrafter"/>
</dbReference>
<dbReference type="PROSITE" id="PS00847">
    <property type="entry name" value="MCM_1"/>
    <property type="match status" value="1"/>
</dbReference>
<dbReference type="GO" id="GO:0006260">
    <property type="term" value="P:DNA replication"/>
    <property type="evidence" value="ECO:0007669"/>
    <property type="project" value="UniProtKB-KW"/>
</dbReference>
<dbReference type="InterPro" id="IPR036388">
    <property type="entry name" value="WH-like_DNA-bd_sf"/>
</dbReference>
<dbReference type="EMBL" id="BDMD01000078">
    <property type="protein sequence ID" value="GBF09563.1"/>
    <property type="molecule type" value="Genomic_DNA"/>
</dbReference>
<dbReference type="Pfam" id="PF17855">
    <property type="entry name" value="MCM_lid"/>
    <property type="match status" value="1"/>
</dbReference>
<dbReference type="InterPro" id="IPR027925">
    <property type="entry name" value="MCM_N"/>
</dbReference>
<dbReference type="PANTHER" id="PTHR11630:SF66">
    <property type="entry name" value="DNA REPLICATION LICENSING FACTOR MCM4"/>
    <property type="match status" value="1"/>
</dbReference>
<keyword evidence="3" id="KW-0235">DNA replication</keyword>
<evidence type="ECO:0000256" key="2">
    <source>
        <dbReference type="ARBA" id="ARBA00012551"/>
    </source>
</evidence>
<protein>
    <recommendedName>
        <fullName evidence="2">DNA helicase</fullName>
        <ecNumber evidence="2">3.6.4.12</ecNumber>
    </recommendedName>
</protein>
<dbReference type="InterPro" id="IPR001208">
    <property type="entry name" value="MCM_dom"/>
</dbReference>
<dbReference type="NCBIfam" id="NF040949">
    <property type="entry name" value="minchrom_main_MCM"/>
    <property type="match status" value="1"/>
</dbReference>
<dbReference type="PANTHER" id="PTHR11630">
    <property type="entry name" value="DNA REPLICATION LICENSING FACTOR MCM FAMILY MEMBER"/>
    <property type="match status" value="1"/>
</dbReference>
<dbReference type="InterPro" id="IPR031327">
    <property type="entry name" value="MCM"/>
</dbReference>
<evidence type="ECO:0000313" key="11">
    <source>
        <dbReference type="EMBL" id="GBF09563.1"/>
    </source>
</evidence>
<dbReference type="Gene3D" id="3.40.50.300">
    <property type="entry name" value="P-loop containing nucleotide triphosphate hydrolases"/>
    <property type="match status" value="1"/>
</dbReference>
<evidence type="ECO:0000256" key="1">
    <source>
        <dbReference type="ARBA" id="ARBA00008010"/>
    </source>
</evidence>
<evidence type="ECO:0000313" key="12">
    <source>
        <dbReference type="Proteomes" id="UP000291213"/>
    </source>
</evidence>
<dbReference type="InterPro" id="IPR048907">
    <property type="entry name" value="WHD_MCM_arc"/>
</dbReference>
<dbReference type="CDD" id="cd17761">
    <property type="entry name" value="MCM_arch"/>
    <property type="match status" value="1"/>
</dbReference>
<keyword evidence="4 9" id="KW-0547">Nucleotide-binding</keyword>
<proteinExistence type="inferred from homology"/>
<evidence type="ECO:0000256" key="4">
    <source>
        <dbReference type="ARBA" id="ARBA00022741"/>
    </source>
</evidence>